<dbReference type="InterPro" id="IPR032466">
    <property type="entry name" value="Metal_Hydrolase"/>
</dbReference>
<evidence type="ECO:0000256" key="1">
    <source>
        <dbReference type="ARBA" id="ARBA00038310"/>
    </source>
</evidence>
<feature type="domain" description="Amidohydrolase-related" evidence="2">
    <location>
        <begin position="4"/>
        <end position="255"/>
    </location>
</feature>
<accession>A0ABU7RTR5</accession>
<dbReference type="Proteomes" id="UP001332243">
    <property type="component" value="Unassembled WGS sequence"/>
</dbReference>
<dbReference type="Gene3D" id="3.20.20.140">
    <property type="entry name" value="Metal-dependent hydrolases"/>
    <property type="match status" value="1"/>
</dbReference>
<reference evidence="3 4" key="1">
    <citation type="submission" date="2024-01" db="EMBL/GenBank/DDBJ databases">
        <title>Genome insights into Plantactinospora sonchi sp. nov.</title>
        <authorList>
            <person name="Wang L."/>
        </authorList>
    </citation>
    <scope>NUCLEOTIDE SEQUENCE [LARGE SCALE GENOMIC DNA]</scope>
    <source>
        <strain evidence="3 4">NEAU-QY2</strain>
    </source>
</reference>
<dbReference type="PANTHER" id="PTHR43569">
    <property type="entry name" value="AMIDOHYDROLASE"/>
    <property type="match status" value="1"/>
</dbReference>
<dbReference type="RefSeq" id="WP_331214896.1">
    <property type="nucleotide sequence ID" value="NZ_JAZGQK010000012.1"/>
</dbReference>
<dbReference type="SUPFAM" id="SSF51556">
    <property type="entry name" value="Metallo-dependent hydrolases"/>
    <property type="match status" value="1"/>
</dbReference>
<evidence type="ECO:0000313" key="4">
    <source>
        <dbReference type="Proteomes" id="UP001332243"/>
    </source>
</evidence>
<sequence length="277" mass="29596">MITDAHQHLWTADYGWLADPALARIRRDYGVEELRRNLRIAGVDRTVLVEAGRCEAAETTGFLATAADTPEIVGVVGWASLTDPALADVVAGHRAGPGGELLVGIRDQVQGQPDDHLDRPEVRAGLRTVAAAGLVNELVVRAAQLPSVARVADALPESRFVLDHLGKPQVRAGADGLARWRELITPVAARPNVVAKLSGLVAEADWDHWTVADLRPFVVAAVELFGPDRLMFGSDWPVCEVAASYAEVLAAIGAILGGTPDDIFHSTAVSTYQLEIE</sequence>
<evidence type="ECO:0000259" key="2">
    <source>
        <dbReference type="Pfam" id="PF04909"/>
    </source>
</evidence>
<comment type="caution">
    <text evidence="3">The sequence shown here is derived from an EMBL/GenBank/DDBJ whole genome shotgun (WGS) entry which is preliminary data.</text>
</comment>
<evidence type="ECO:0000313" key="3">
    <source>
        <dbReference type="EMBL" id="MEE6259776.1"/>
    </source>
</evidence>
<proteinExistence type="inferred from homology"/>
<dbReference type="PANTHER" id="PTHR43569:SF2">
    <property type="entry name" value="AMIDOHYDROLASE-RELATED DOMAIN-CONTAINING PROTEIN"/>
    <property type="match status" value="1"/>
</dbReference>
<gene>
    <name evidence="3" type="ORF">V1633_14905</name>
</gene>
<dbReference type="InterPro" id="IPR006680">
    <property type="entry name" value="Amidohydro-rel"/>
</dbReference>
<dbReference type="EMBL" id="JAZGQK010000012">
    <property type="protein sequence ID" value="MEE6259776.1"/>
    <property type="molecule type" value="Genomic_DNA"/>
</dbReference>
<name>A0ABU7RTR5_9ACTN</name>
<protein>
    <submittedName>
        <fullName evidence="3">Amidohydrolase family protein</fullName>
    </submittedName>
</protein>
<dbReference type="InterPro" id="IPR052350">
    <property type="entry name" value="Metallo-dep_Lactonases"/>
</dbReference>
<dbReference type="Pfam" id="PF04909">
    <property type="entry name" value="Amidohydro_2"/>
    <property type="match status" value="1"/>
</dbReference>
<comment type="similarity">
    <text evidence="1">Belongs to the metallo-dependent hydrolases superfamily.</text>
</comment>
<keyword evidence="4" id="KW-1185">Reference proteome</keyword>
<organism evidence="3 4">
    <name type="scientific">Plantactinospora sonchi</name>
    <dbReference type="NCBI Taxonomy" id="1544735"/>
    <lineage>
        <taxon>Bacteria</taxon>
        <taxon>Bacillati</taxon>
        <taxon>Actinomycetota</taxon>
        <taxon>Actinomycetes</taxon>
        <taxon>Micromonosporales</taxon>
        <taxon>Micromonosporaceae</taxon>
        <taxon>Plantactinospora</taxon>
    </lineage>
</organism>